<keyword evidence="2" id="KW-1185">Reference proteome</keyword>
<name>A0A4Y1WQ33_9BACT</name>
<dbReference type="GeneID" id="78340819"/>
<accession>A0A4Y1WQ33</accession>
<sequence>MENTFRVNYDRIKAEAVKIAAKELRRLRDAPVPCKLLPLEPLRKCNPFSWKVSPVGCGSEAAV</sequence>
<gene>
    <name evidence="1" type="ORF">A5CBH24_00980</name>
</gene>
<dbReference type="RefSeq" id="WP_141411832.1">
    <property type="nucleotide sequence ID" value="NZ_AP019735.1"/>
</dbReference>
<dbReference type="AlphaFoldDB" id="A0A4Y1WQ33"/>
<reference evidence="2" key="1">
    <citation type="submission" date="2019-06" db="EMBL/GenBank/DDBJ databases">
        <title>Alistipes onderdonkii subsp. vulgaris subsp. nov., Alistipes dispar sp. nov. and Alistipes communis sp. nov., isolated from human faeces, and creation of Alistipes onderdonkii subsp. onderdonkii subsp. nov.</title>
        <authorList>
            <person name="Sakamoto M."/>
            <person name="Ikeyama N."/>
            <person name="Ogata Y."/>
            <person name="Suda W."/>
            <person name="Iino T."/>
            <person name="Hattori M."/>
            <person name="Ohkuma M."/>
        </authorList>
    </citation>
    <scope>NUCLEOTIDE SEQUENCE [LARGE SCALE GENOMIC DNA]</scope>
    <source>
        <strain evidence="2">5CBH24</strain>
    </source>
</reference>
<dbReference type="Proteomes" id="UP000318946">
    <property type="component" value="Chromosome"/>
</dbReference>
<evidence type="ECO:0000313" key="1">
    <source>
        <dbReference type="EMBL" id="BBL02785.1"/>
    </source>
</evidence>
<proteinExistence type="predicted"/>
<evidence type="ECO:0000313" key="2">
    <source>
        <dbReference type="Proteomes" id="UP000318946"/>
    </source>
</evidence>
<dbReference type="EMBL" id="AP019735">
    <property type="protein sequence ID" value="BBL02785.1"/>
    <property type="molecule type" value="Genomic_DNA"/>
</dbReference>
<dbReference type="KEGG" id="acou:A5CBH24_00980"/>
<organism evidence="1 2">
    <name type="scientific">Alistipes communis</name>
    <dbReference type="NCBI Taxonomy" id="2585118"/>
    <lineage>
        <taxon>Bacteria</taxon>
        <taxon>Pseudomonadati</taxon>
        <taxon>Bacteroidota</taxon>
        <taxon>Bacteroidia</taxon>
        <taxon>Bacteroidales</taxon>
        <taxon>Rikenellaceae</taxon>
        <taxon>Alistipes</taxon>
    </lineage>
</organism>
<protein>
    <submittedName>
        <fullName evidence="1">Uncharacterized protein</fullName>
    </submittedName>
</protein>